<gene>
    <name evidence="1" type="ORF">AVDCRST_MAG58-3051</name>
</gene>
<evidence type="ECO:0000313" key="1">
    <source>
        <dbReference type="EMBL" id="CAA9463758.1"/>
    </source>
</evidence>
<sequence>MLRHKGYTGHVEFDDEAGLFHGEVIDLRDVITFQGTSVDELEREFQDSVDDYLEFCEERGEEPDKPFSGHLMLRLSPHLHREVYTRARKEGKSLNQWISDRLEQTG</sequence>
<organism evidence="1">
    <name type="scientific">uncultured Rubrobacteraceae bacterium</name>
    <dbReference type="NCBI Taxonomy" id="349277"/>
    <lineage>
        <taxon>Bacteria</taxon>
        <taxon>Bacillati</taxon>
        <taxon>Actinomycetota</taxon>
        <taxon>Rubrobacteria</taxon>
        <taxon>Rubrobacterales</taxon>
        <taxon>Rubrobacteraceae</taxon>
        <taxon>environmental samples</taxon>
    </lineage>
</organism>
<dbReference type="SUPFAM" id="SSF47598">
    <property type="entry name" value="Ribbon-helix-helix"/>
    <property type="match status" value="1"/>
</dbReference>
<dbReference type="InterPro" id="IPR013321">
    <property type="entry name" value="Arc_rbn_hlx_hlx"/>
</dbReference>
<dbReference type="AlphaFoldDB" id="A0A6J4R947"/>
<dbReference type="InterPro" id="IPR035069">
    <property type="entry name" value="TTHA1013/TTHA0281-like"/>
</dbReference>
<dbReference type="EMBL" id="CADCVF010000064">
    <property type="protein sequence ID" value="CAA9463758.1"/>
    <property type="molecule type" value="Genomic_DNA"/>
</dbReference>
<dbReference type="InterPro" id="IPR008651">
    <property type="entry name" value="Uncharacterised_HicB"/>
</dbReference>
<proteinExistence type="predicted"/>
<dbReference type="Gene3D" id="1.10.1220.10">
    <property type="entry name" value="Met repressor-like"/>
    <property type="match status" value="1"/>
</dbReference>
<dbReference type="InterPro" id="IPR010985">
    <property type="entry name" value="Ribbon_hlx_hlx"/>
</dbReference>
<dbReference type="SUPFAM" id="SSF143100">
    <property type="entry name" value="TTHA1013/TTHA0281-like"/>
    <property type="match status" value="1"/>
</dbReference>
<reference evidence="1" key="1">
    <citation type="submission" date="2020-02" db="EMBL/GenBank/DDBJ databases">
        <authorList>
            <person name="Meier V. D."/>
        </authorList>
    </citation>
    <scope>NUCLEOTIDE SEQUENCE</scope>
    <source>
        <strain evidence="1">AVDCRST_MAG58</strain>
    </source>
</reference>
<dbReference type="Pfam" id="PF05534">
    <property type="entry name" value="HicB"/>
    <property type="match status" value="1"/>
</dbReference>
<name>A0A6J4R947_9ACTN</name>
<accession>A0A6J4R947</accession>
<dbReference type="GO" id="GO:0006355">
    <property type="term" value="P:regulation of DNA-templated transcription"/>
    <property type="evidence" value="ECO:0007669"/>
    <property type="project" value="InterPro"/>
</dbReference>
<protein>
    <submittedName>
        <fullName evidence="1">HicB protein</fullName>
    </submittedName>
</protein>